<comment type="similarity">
    <text evidence="2">Belongs to the acyltransferase 3 family.</text>
</comment>
<proteinExistence type="inferred from homology"/>
<feature type="transmembrane region" description="Helical" evidence="7">
    <location>
        <begin position="309"/>
        <end position="330"/>
    </location>
</feature>
<feature type="transmembrane region" description="Helical" evidence="7">
    <location>
        <begin position="39"/>
        <end position="60"/>
    </location>
</feature>
<protein>
    <recommendedName>
        <fullName evidence="8">Acyltransferase 3 domain-containing protein</fullName>
    </recommendedName>
</protein>
<organism evidence="9 10">
    <name type="scientific">Izhakiella australiensis</name>
    <dbReference type="NCBI Taxonomy" id="1926881"/>
    <lineage>
        <taxon>Bacteria</taxon>
        <taxon>Pseudomonadati</taxon>
        <taxon>Pseudomonadota</taxon>
        <taxon>Gammaproteobacteria</taxon>
        <taxon>Enterobacterales</taxon>
        <taxon>Erwiniaceae</taxon>
        <taxon>Izhakiella</taxon>
    </lineage>
</organism>
<evidence type="ECO:0000313" key="10">
    <source>
        <dbReference type="Proteomes" id="UP000190667"/>
    </source>
</evidence>
<evidence type="ECO:0000259" key="8">
    <source>
        <dbReference type="Pfam" id="PF01757"/>
    </source>
</evidence>
<evidence type="ECO:0000256" key="2">
    <source>
        <dbReference type="ARBA" id="ARBA00007400"/>
    </source>
</evidence>
<comment type="subcellular location">
    <subcellularLocation>
        <location evidence="1">Cell membrane</location>
        <topology evidence="1">Multi-pass membrane protein</topology>
    </subcellularLocation>
</comment>
<feature type="transmembrane region" description="Helical" evidence="7">
    <location>
        <begin position="144"/>
        <end position="161"/>
    </location>
</feature>
<dbReference type="InterPro" id="IPR002656">
    <property type="entry name" value="Acyl_transf_3_dom"/>
</dbReference>
<keyword evidence="3" id="KW-1003">Cell membrane</keyword>
<evidence type="ECO:0000313" key="9">
    <source>
        <dbReference type="EMBL" id="OON38062.1"/>
    </source>
</evidence>
<evidence type="ECO:0000256" key="3">
    <source>
        <dbReference type="ARBA" id="ARBA00022475"/>
    </source>
</evidence>
<dbReference type="RefSeq" id="WP_241825944.1">
    <property type="nucleotide sequence ID" value="NZ_MRUL01000017.1"/>
</dbReference>
<dbReference type="GO" id="GO:0009246">
    <property type="term" value="P:enterobacterial common antigen biosynthetic process"/>
    <property type="evidence" value="ECO:0007669"/>
    <property type="project" value="TreeGrafter"/>
</dbReference>
<dbReference type="Pfam" id="PF01757">
    <property type="entry name" value="Acyl_transf_3"/>
    <property type="match status" value="1"/>
</dbReference>
<keyword evidence="6 7" id="KW-0472">Membrane</keyword>
<feature type="domain" description="Acyltransferase 3" evidence="8">
    <location>
        <begin position="12"/>
        <end position="326"/>
    </location>
</feature>
<keyword evidence="4 7" id="KW-0812">Transmembrane</keyword>
<evidence type="ECO:0000256" key="4">
    <source>
        <dbReference type="ARBA" id="ARBA00022692"/>
    </source>
</evidence>
<reference evidence="9 10" key="1">
    <citation type="submission" date="2016-12" db="EMBL/GenBank/DDBJ databases">
        <title>Izhakiella australiana sp. nov. of genus Izhakiella isolated from Australian desert.</title>
        <authorList>
            <person name="Ji M."/>
        </authorList>
    </citation>
    <scope>NUCLEOTIDE SEQUENCE [LARGE SCALE GENOMIC DNA]</scope>
    <source>
        <strain evidence="9 10">D4N98</strain>
    </source>
</reference>
<feature type="transmembrane region" description="Helical" evidence="7">
    <location>
        <begin position="72"/>
        <end position="91"/>
    </location>
</feature>
<feature type="transmembrane region" description="Helical" evidence="7">
    <location>
        <begin position="211"/>
        <end position="231"/>
    </location>
</feature>
<evidence type="ECO:0000256" key="6">
    <source>
        <dbReference type="ARBA" id="ARBA00023136"/>
    </source>
</evidence>
<evidence type="ECO:0000256" key="7">
    <source>
        <dbReference type="SAM" id="Phobius"/>
    </source>
</evidence>
<dbReference type="GO" id="GO:0005886">
    <property type="term" value="C:plasma membrane"/>
    <property type="evidence" value="ECO:0007669"/>
    <property type="project" value="UniProtKB-SubCell"/>
</dbReference>
<evidence type="ECO:0000256" key="5">
    <source>
        <dbReference type="ARBA" id="ARBA00022989"/>
    </source>
</evidence>
<dbReference type="Proteomes" id="UP000190667">
    <property type="component" value="Unassembled WGS sequence"/>
</dbReference>
<sequence length="337" mass="38195">MKNTNLKFITLLATFFVTLLSTAAIPFSYFHLAWSVSVAYEAIGRMAYPLFLLVAGYISLNKDESLLSTLKSRVMNLLIPLVIWSVVYLLYDRFINGNDRPVSLLSLLSRPAYSHLWFIYTMILLYLVTPLLNTFIQNGSRQRLNYILVLWFVMASVYMLFDNIKENLLLGHGIPHPSNIDQVVYLSGYYIMGGVIRRFKITPKVPISAIIFILSAVLTAVLTYSLSISTFSPNQIFLYYSAPTLVIVSVSFFFMLLCAKINFSNTQQQIISTLSMYSTGIFFIHLLILQSLLRYFNIDFEGHYSTLTIPAIALLVYGISAAIVALLHLIPGLRRVV</sequence>
<accession>A0A1S8YGM4</accession>
<feature type="transmembrane region" description="Helical" evidence="7">
    <location>
        <begin position="237"/>
        <end position="258"/>
    </location>
</feature>
<feature type="transmembrane region" description="Helical" evidence="7">
    <location>
        <begin position="270"/>
        <end position="289"/>
    </location>
</feature>
<evidence type="ECO:0000256" key="1">
    <source>
        <dbReference type="ARBA" id="ARBA00004651"/>
    </source>
</evidence>
<comment type="caution">
    <text evidence="9">The sequence shown here is derived from an EMBL/GenBank/DDBJ whole genome shotgun (WGS) entry which is preliminary data.</text>
</comment>
<feature type="transmembrane region" description="Helical" evidence="7">
    <location>
        <begin position="183"/>
        <end position="199"/>
    </location>
</feature>
<dbReference type="AlphaFoldDB" id="A0A1S8YGM4"/>
<dbReference type="STRING" id="1926881.BTJ39_19005"/>
<dbReference type="GO" id="GO:0016413">
    <property type="term" value="F:O-acetyltransferase activity"/>
    <property type="evidence" value="ECO:0007669"/>
    <property type="project" value="TreeGrafter"/>
</dbReference>
<dbReference type="PANTHER" id="PTHR40074:SF2">
    <property type="entry name" value="O-ACETYLTRANSFERASE WECH"/>
    <property type="match status" value="1"/>
</dbReference>
<keyword evidence="10" id="KW-1185">Reference proteome</keyword>
<dbReference type="PANTHER" id="PTHR40074">
    <property type="entry name" value="O-ACETYLTRANSFERASE WECH"/>
    <property type="match status" value="1"/>
</dbReference>
<feature type="transmembrane region" description="Helical" evidence="7">
    <location>
        <begin position="111"/>
        <end position="132"/>
    </location>
</feature>
<name>A0A1S8YGM4_9GAMM</name>
<gene>
    <name evidence="9" type="ORF">BTJ39_19005</name>
</gene>
<dbReference type="EMBL" id="MRUL01000017">
    <property type="protein sequence ID" value="OON38062.1"/>
    <property type="molecule type" value="Genomic_DNA"/>
</dbReference>
<keyword evidence="5 7" id="KW-1133">Transmembrane helix</keyword>